<dbReference type="EMBL" id="BLXT01007620">
    <property type="protein sequence ID" value="GFO40597.1"/>
    <property type="molecule type" value="Genomic_DNA"/>
</dbReference>
<evidence type="ECO:0000313" key="4">
    <source>
        <dbReference type="Proteomes" id="UP000735302"/>
    </source>
</evidence>
<keyword evidence="2" id="KW-0812">Transmembrane</keyword>
<evidence type="ECO:0000313" key="3">
    <source>
        <dbReference type="EMBL" id="GFO40597.1"/>
    </source>
</evidence>
<name>A0AAV4D935_9GAST</name>
<gene>
    <name evidence="3" type="ORF">PoB_006710200</name>
</gene>
<feature type="transmembrane region" description="Helical" evidence="2">
    <location>
        <begin position="20"/>
        <end position="41"/>
    </location>
</feature>
<proteinExistence type="predicted"/>
<comment type="caution">
    <text evidence="3">The sequence shown here is derived from an EMBL/GenBank/DDBJ whole genome shotgun (WGS) entry which is preliminary data.</text>
</comment>
<evidence type="ECO:0000256" key="1">
    <source>
        <dbReference type="SAM" id="MobiDB-lite"/>
    </source>
</evidence>
<accession>A0AAV4D935</accession>
<keyword evidence="2" id="KW-1133">Transmembrane helix</keyword>
<feature type="compositionally biased region" description="Pro residues" evidence="1">
    <location>
        <begin position="96"/>
        <end position="106"/>
    </location>
</feature>
<dbReference type="Proteomes" id="UP000735302">
    <property type="component" value="Unassembled WGS sequence"/>
</dbReference>
<keyword evidence="4" id="KW-1185">Reference proteome</keyword>
<organism evidence="3 4">
    <name type="scientific">Plakobranchus ocellatus</name>
    <dbReference type="NCBI Taxonomy" id="259542"/>
    <lineage>
        <taxon>Eukaryota</taxon>
        <taxon>Metazoa</taxon>
        <taxon>Spiralia</taxon>
        <taxon>Lophotrochozoa</taxon>
        <taxon>Mollusca</taxon>
        <taxon>Gastropoda</taxon>
        <taxon>Heterobranchia</taxon>
        <taxon>Euthyneura</taxon>
        <taxon>Panpulmonata</taxon>
        <taxon>Sacoglossa</taxon>
        <taxon>Placobranchoidea</taxon>
        <taxon>Plakobranchidae</taxon>
        <taxon>Plakobranchus</taxon>
    </lineage>
</organism>
<keyword evidence="2" id="KW-0472">Membrane</keyword>
<reference evidence="3 4" key="1">
    <citation type="journal article" date="2021" name="Elife">
        <title>Chloroplast acquisition without the gene transfer in kleptoplastic sea slugs, Plakobranchus ocellatus.</title>
        <authorList>
            <person name="Maeda T."/>
            <person name="Takahashi S."/>
            <person name="Yoshida T."/>
            <person name="Shimamura S."/>
            <person name="Takaki Y."/>
            <person name="Nagai Y."/>
            <person name="Toyoda A."/>
            <person name="Suzuki Y."/>
            <person name="Arimoto A."/>
            <person name="Ishii H."/>
            <person name="Satoh N."/>
            <person name="Nishiyama T."/>
            <person name="Hasebe M."/>
            <person name="Maruyama T."/>
            <person name="Minagawa J."/>
            <person name="Obokata J."/>
            <person name="Shigenobu S."/>
        </authorList>
    </citation>
    <scope>NUCLEOTIDE SEQUENCE [LARGE SCALE GENOMIC DNA]</scope>
</reference>
<dbReference type="AlphaFoldDB" id="A0AAV4D935"/>
<protein>
    <submittedName>
        <fullName evidence="3">Uncharacterized protein</fullName>
    </submittedName>
</protein>
<evidence type="ECO:0000256" key="2">
    <source>
        <dbReference type="SAM" id="Phobius"/>
    </source>
</evidence>
<sequence length="106" mass="11666">MANYLRMSYAKSNQVPTPGSTMLGLTMALALLSALNITTFLHSQQRKFAIAFFANFCRALGDHLVLAAHREAVENYHGVDRDSNLRLLGANQSPLPSEPPPLNKEI</sequence>
<feature type="region of interest" description="Disordered" evidence="1">
    <location>
        <begin position="87"/>
        <end position="106"/>
    </location>
</feature>